<reference evidence="5 6" key="1">
    <citation type="submission" date="2016-12" db="EMBL/GenBank/DDBJ databases">
        <title>The new phylogeny of genus Mycobacterium.</title>
        <authorList>
            <person name="Tortoli E."/>
            <person name="Trovato A."/>
            <person name="Cirillo D.M."/>
        </authorList>
    </citation>
    <scope>NUCLEOTIDE SEQUENCE [LARGE SCALE GENOMIC DNA]</scope>
    <source>
        <strain evidence="5 6">DSM 44942</strain>
    </source>
</reference>
<dbReference type="EMBL" id="MVHH01000014">
    <property type="protein sequence ID" value="OQZ98099.1"/>
    <property type="molecule type" value="Genomic_DNA"/>
</dbReference>
<evidence type="ECO:0000256" key="2">
    <source>
        <dbReference type="SAM" id="MobiDB-lite"/>
    </source>
</evidence>
<feature type="domain" description="DUF4352" evidence="4">
    <location>
        <begin position="115"/>
        <end position="228"/>
    </location>
</feature>
<dbReference type="InterPro" id="IPR018929">
    <property type="entry name" value="DUF2510"/>
</dbReference>
<dbReference type="Pfam" id="PF11611">
    <property type="entry name" value="DUF4352"/>
    <property type="match status" value="1"/>
</dbReference>
<dbReference type="Proteomes" id="UP000192327">
    <property type="component" value="Unassembled WGS sequence"/>
</dbReference>
<comment type="caution">
    <text evidence="5">The sequence shown here is derived from an EMBL/GenBank/DDBJ whole genome shotgun (WGS) entry which is preliminary data.</text>
</comment>
<feature type="domain" description="DUF2510" evidence="3">
    <location>
        <begin position="6"/>
        <end position="38"/>
    </location>
</feature>
<gene>
    <name evidence="5" type="ORF">BST15_09090</name>
</gene>
<evidence type="ECO:0000256" key="1">
    <source>
        <dbReference type="ARBA" id="ARBA00022729"/>
    </source>
</evidence>
<dbReference type="Gene3D" id="2.60.40.1240">
    <property type="match status" value="1"/>
</dbReference>
<evidence type="ECO:0000259" key="3">
    <source>
        <dbReference type="Pfam" id="PF10708"/>
    </source>
</evidence>
<evidence type="ECO:0000313" key="6">
    <source>
        <dbReference type="Proteomes" id="UP000192327"/>
    </source>
</evidence>
<keyword evidence="6" id="KW-1185">Reference proteome</keyword>
<name>A0ABX3RW84_9MYCO</name>
<feature type="region of interest" description="Disordered" evidence="2">
    <location>
        <begin position="1"/>
        <end position="47"/>
    </location>
</feature>
<dbReference type="Pfam" id="PF10708">
    <property type="entry name" value="DUF2510"/>
    <property type="match status" value="1"/>
</dbReference>
<keyword evidence="1" id="KW-0732">Signal</keyword>
<sequence length="233" mass="24440">MTQPPAGWFPDPSDPSRQRYFDGRQWTDNFAPSAVPPPPRSAQPATRGLSKGAKIVLGIGATIAAFAVLGSIGDSGKKSENATTTAVTQSNSLYETTAPSSTPPRPSGPVVAPAGSAVRDGKFEFQVLGVERSATKPGIFSPDQAKGEFFIVKLRVTNIGDEARTFFASNQKLMIDGNKYEASNSLGDDSFMEEINPGLGIEAEAVFDIPPGAVPDELVCHDSAFSGGAHLAL</sequence>
<dbReference type="InterPro" id="IPR029050">
    <property type="entry name" value="Immunoprotect_excell_Ig-like"/>
</dbReference>
<feature type="compositionally biased region" description="Polar residues" evidence="2">
    <location>
        <begin position="81"/>
        <end position="95"/>
    </location>
</feature>
<protein>
    <recommendedName>
        <fullName evidence="7">DUF4352 domain-containing protein</fullName>
    </recommendedName>
</protein>
<evidence type="ECO:0008006" key="7">
    <source>
        <dbReference type="Google" id="ProtNLM"/>
    </source>
</evidence>
<accession>A0ABX3RW84</accession>
<feature type="region of interest" description="Disordered" evidence="2">
    <location>
        <begin position="74"/>
        <end position="115"/>
    </location>
</feature>
<evidence type="ECO:0000259" key="4">
    <source>
        <dbReference type="Pfam" id="PF11611"/>
    </source>
</evidence>
<evidence type="ECO:0000313" key="5">
    <source>
        <dbReference type="EMBL" id="OQZ98099.1"/>
    </source>
</evidence>
<organism evidence="5 6">
    <name type="scientific">Mycolicibacter arupensis</name>
    <dbReference type="NCBI Taxonomy" id="342002"/>
    <lineage>
        <taxon>Bacteria</taxon>
        <taxon>Bacillati</taxon>
        <taxon>Actinomycetota</taxon>
        <taxon>Actinomycetes</taxon>
        <taxon>Mycobacteriales</taxon>
        <taxon>Mycobacteriaceae</taxon>
        <taxon>Mycolicibacter</taxon>
    </lineage>
</organism>
<dbReference type="InterPro" id="IPR029051">
    <property type="entry name" value="DUF4352"/>
</dbReference>
<proteinExistence type="predicted"/>